<comment type="caution">
    <text evidence="2">The sequence shown here is derived from an EMBL/GenBank/DDBJ whole genome shotgun (WGS) entry which is preliminary data.</text>
</comment>
<accession>A0A0M2XMA2</accession>
<organism evidence="2 3">
    <name type="scientific">Corynebacterium xerosis</name>
    <dbReference type="NCBI Taxonomy" id="1725"/>
    <lineage>
        <taxon>Bacteria</taxon>
        <taxon>Bacillati</taxon>
        <taxon>Actinomycetota</taxon>
        <taxon>Actinomycetes</taxon>
        <taxon>Mycobacteriales</taxon>
        <taxon>Corynebacteriaceae</taxon>
        <taxon>Corynebacterium</taxon>
    </lineage>
</organism>
<dbReference type="Proteomes" id="UP000235363">
    <property type="component" value="Unassembled WGS sequence"/>
</dbReference>
<dbReference type="AlphaFoldDB" id="A0A0M2XMA2"/>
<dbReference type="STRING" id="1725.WU86_01625"/>
<feature type="region of interest" description="Disordered" evidence="1">
    <location>
        <begin position="1"/>
        <end position="60"/>
    </location>
</feature>
<gene>
    <name evidence="2" type="ORF">CJ204_07240</name>
</gene>
<reference evidence="2 3" key="1">
    <citation type="submission" date="2017-09" db="EMBL/GenBank/DDBJ databases">
        <title>Bacterial strain isolated from the female urinary microbiota.</title>
        <authorList>
            <person name="Thomas-White K."/>
            <person name="Kumar N."/>
            <person name="Forster S."/>
            <person name="Putonti C."/>
            <person name="Lawley T."/>
            <person name="Wolfe A.J."/>
        </authorList>
    </citation>
    <scope>NUCLEOTIDE SEQUENCE [LARGE SCALE GENOMIC DNA]</scope>
    <source>
        <strain evidence="2 3">UMB0908</strain>
    </source>
</reference>
<evidence type="ECO:0000256" key="1">
    <source>
        <dbReference type="SAM" id="MobiDB-lite"/>
    </source>
</evidence>
<feature type="compositionally biased region" description="Pro residues" evidence="1">
    <location>
        <begin position="49"/>
        <end position="60"/>
    </location>
</feature>
<dbReference type="EMBL" id="PNHF01000015">
    <property type="protein sequence ID" value="PMC62117.1"/>
    <property type="molecule type" value="Genomic_DNA"/>
</dbReference>
<evidence type="ECO:0000313" key="3">
    <source>
        <dbReference type="Proteomes" id="UP000235363"/>
    </source>
</evidence>
<evidence type="ECO:0000313" key="2">
    <source>
        <dbReference type="EMBL" id="PMC62117.1"/>
    </source>
</evidence>
<protein>
    <submittedName>
        <fullName evidence="2">Uncharacterized protein</fullName>
    </submittedName>
</protein>
<proteinExistence type="predicted"/>
<name>A0A0M2XMA2_9CORY</name>
<sequence>MKPANSGCHRGMTDSGENGTGDATTRVVIIVGRASDNTSADTAGRAPPQAQPQPQTPPAT</sequence>